<gene>
    <name evidence="1" type="ORF">PIB30_062674</name>
</gene>
<evidence type="ECO:0000313" key="1">
    <source>
        <dbReference type="EMBL" id="MED6161636.1"/>
    </source>
</evidence>
<sequence length="103" mass="11277">MQGSVREALGPMVPKQLLGTAQQLTCKLTACFQNAFSAKVKMERELAATKDQVDVLMAERDFALAAPLLKAKVDSLTEQLRLAEGERLSALARMSEVEEGRKV</sequence>
<evidence type="ECO:0000313" key="2">
    <source>
        <dbReference type="Proteomes" id="UP001341840"/>
    </source>
</evidence>
<dbReference type="EMBL" id="JASCZI010121414">
    <property type="protein sequence ID" value="MED6161636.1"/>
    <property type="molecule type" value="Genomic_DNA"/>
</dbReference>
<keyword evidence="2" id="KW-1185">Reference proteome</keyword>
<comment type="caution">
    <text evidence="1">The sequence shown here is derived from an EMBL/GenBank/DDBJ whole genome shotgun (WGS) entry which is preliminary data.</text>
</comment>
<dbReference type="Proteomes" id="UP001341840">
    <property type="component" value="Unassembled WGS sequence"/>
</dbReference>
<accession>A0ABU6UND2</accession>
<protein>
    <submittedName>
        <fullName evidence="1">Uncharacterized protein</fullName>
    </submittedName>
</protein>
<proteinExistence type="predicted"/>
<reference evidence="1 2" key="1">
    <citation type="journal article" date="2023" name="Plants (Basel)">
        <title>Bridging the Gap: Combining Genomics and Transcriptomics Approaches to Understand Stylosanthes scabra, an Orphan Legume from the Brazilian Caatinga.</title>
        <authorList>
            <person name="Ferreira-Neto J.R.C."/>
            <person name="da Silva M.D."/>
            <person name="Binneck E."/>
            <person name="de Melo N.F."/>
            <person name="da Silva R.H."/>
            <person name="de Melo A.L.T.M."/>
            <person name="Pandolfi V."/>
            <person name="Bustamante F.O."/>
            <person name="Brasileiro-Vidal A.C."/>
            <person name="Benko-Iseppon A.M."/>
        </authorList>
    </citation>
    <scope>NUCLEOTIDE SEQUENCE [LARGE SCALE GENOMIC DNA]</scope>
    <source>
        <tissue evidence="1">Leaves</tissue>
    </source>
</reference>
<name>A0ABU6UND2_9FABA</name>
<organism evidence="1 2">
    <name type="scientific">Stylosanthes scabra</name>
    <dbReference type="NCBI Taxonomy" id="79078"/>
    <lineage>
        <taxon>Eukaryota</taxon>
        <taxon>Viridiplantae</taxon>
        <taxon>Streptophyta</taxon>
        <taxon>Embryophyta</taxon>
        <taxon>Tracheophyta</taxon>
        <taxon>Spermatophyta</taxon>
        <taxon>Magnoliopsida</taxon>
        <taxon>eudicotyledons</taxon>
        <taxon>Gunneridae</taxon>
        <taxon>Pentapetalae</taxon>
        <taxon>rosids</taxon>
        <taxon>fabids</taxon>
        <taxon>Fabales</taxon>
        <taxon>Fabaceae</taxon>
        <taxon>Papilionoideae</taxon>
        <taxon>50 kb inversion clade</taxon>
        <taxon>dalbergioids sensu lato</taxon>
        <taxon>Dalbergieae</taxon>
        <taxon>Pterocarpus clade</taxon>
        <taxon>Stylosanthes</taxon>
    </lineage>
</organism>